<dbReference type="GO" id="GO:0016020">
    <property type="term" value="C:membrane"/>
    <property type="evidence" value="ECO:0007669"/>
    <property type="project" value="TreeGrafter"/>
</dbReference>
<evidence type="ECO:0000259" key="1">
    <source>
        <dbReference type="Pfam" id="PF00561"/>
    </source>
</evidence>
<dbReference type="PANTHER" id="PTHR43798:SF33">
    <property type="entry name" value="HYDROLASE, PUTATIVE (AFU_ORTHOLOGUE AFUA_2G14860)-RELATED"/>
    <property type="match status" value="1"/>
</dbReference>
<evidence type="ECO:0000313" key="3">
    <source>
        <dbReference type="Proteomes" id="UP000053268"/>
    </source>
</evidence>
<keyword evidence="2" id="KW-0378">Hydrolase</keyword>
<organism evidence="2 3">
    <name type="scientific">Papilio xuthus</name>
    <name type="common">Asian swallowtail butterfly</name>
    <dbReference type="NCBI Taxonomy" id="66420"/>
    <lineage>
        <taxon>Eukaryota</taxon>
        <taxon>Metazoa</taxon>
        <taxon>Ecdysozoa</taxon>
        <taxon>Arthropoda</taxon>
        <taxon>Hexapoda</taxon>
        <taxon>Insecta</taxon>
        <taxon>Pterygota</taxon>
        <taxon>Neoptera</taxon>
        <taxon>Endopterygota</taxon>
        <taxon>Lepidoptera</taxon>
        <taxon>Glossata</taxon>
        <taxon>Ditrysia</taxon>
        <taxon>Papilionoidea</taxon>
        <taxon>Papilionidae</taxon>
        <taxon>Papilioninae</taxon>
        <taxon>Papilio</taxon>
    </lineage>
</organism>
<evidence type="ECO:0000313" key="2">
    <source>
        <dbReference type="EMBL" id="KPI99215.1"/>
    </source>
</evidence>
<reference evidence="2 3" key="1">
    <citation type="journal article" date="2015" name="Nat. Commun.">
        <title>Outbred genome sequencing and CRISPR/Cas9 gene editing in butterflies.</title>
        <authorList>
            <person name="Li X."/>
            <person name="Fan D."/>
            <person name="Zhang W."/>
            <person name="Liu G."/>
            <person name="Zhang L."/>
            <person name="Zhao L."/>
            <person name="Fang X."/>
            <person name="Chen L."/>
            <person name="Dong Y."/>
            <person name="Chen Y."/>
            <person name="Ding Y."/>
            <person name="Zhao R."/>
            <person name="Feng M."/>
            <person name="Zhu Y."/>
            <person name="Feng Y."/>
            <person name="Jiang X."/>
            <person name="Zhu D."/>
            <person name="Xiang H."/>
            <person name="Feng X."/>
            <person name="Li S."/>
            <person name="Wang J."/>
            <person name="Zhang G."/>
            <person name="Kronforst M.R."/>
            <person name="Wang W."/>
        </authorList>
    </citation>
    <scope>NUCLEOTIDE SEQUENCE [LARGE SCALE GENOMIC DNA]</scope>
    <source>
        <strain evidence="2">Ya'a_city_454_Px</strain>
        <tissue evidence="2">Whole body</tissue>
    </source>
</reference>
<protein>
    <submittedName>
        <fullName evidence="2">Serine hydrolase-like protein</fullName>
    </submittedName>
</protein>
<dbReference type="Proteomes" id="UP000053268">
    <property type="component" value="Unassembled WGS sequence"/>
</dbReference>
<dbReference type="Gene3D" id="3.40.50.1820">
    <property type="entry name" value="alpha/beta hydrolase"/>
    <property type="match status" value="2"/>
</dbReference>
<gene>
    <name evidence="2" type="ORF">RR46_05399</name>
</gene>
<dbReference type="SUPFAM" id="SSF53474">
    <property type="entry name" value="alpha/beta-Hydrolases"/>
    <property type="match status" value="2"/>
</dbReference>
<sequence length="356" mass="40528">MKKIKEWFLNVPWGKVALISWGDPKGESVLLVHGRQDSAATFIPLLELLPDKYHYVGVDMPGNGLSDPLPKVISWGDPKGESVLLVHGRQDSAATFIPLLELLPDKYHYVGVDMPGNGLSDPLPKGVMLTRIFPVSVVQLVVEHLKWEKFIYIGHSMGTEIGLFYNAVFPERVKRCIYLDGGPALRRLLINDFSLHFKSHYEYYYDNYESINNDNRVFSKESATKAVMKARNMTKQQAELILSRNLKKIGDDKYKLSWDKREKILAPTFSSIDYYYSLFSQNCPPTLFISANQSDGGYTQAKDLVKQLISDLTKNTNYFKVVAVDGGHDVHFTNPERLAKYIVEFLDEIVRIKAKL</sequence>
<dbReference type="EMBL" id="KQ459580">
    <property type="protein sequence ID" value="KPI99215.1"/>
    <property type="molecule type" value="Genomic_DNA"/>
</dbReference>
<dbReference type="InterPro" id="IPR000073">
    <property type="entry name" value="AB_hydrolase_1"/>
</dbReference>
<keyword evidence="3" id="KW-1185">Reference proteome</keyword>
<feature type="domain" description="AB hydrolase-1" evidence="1">
    <location>
        <begin position="83"/>
        <end position="335"/>
    </location>
</feature>
<proteinExistence type="predicted"/>
<dbReference type="PANTHER" id="PTHR43798">
    <property type="entry name" value="MONOACYLGLYCEROL LIPASE"/>
    <property type="match status" value="1"/>
</dbReference>
<dbReference type="Pfam" id="PF00561">
    <property type="entry name" value="Abhydrolase_1"/>
    <property type="match status" value="1"/>
</dbReference>
<dbReference type="GO" id="GO:0016787">
    <property type="term" value="F:hydrolase activity"/>
    <property type="evidence" value="ECO:0007669"/>
    <property type="project" value="UniProtKB-KW"/>
</dbReference>
<dbReference type="STRING" id="66420.A0A194Q746"/>
<name>A0A194Q746_PAPXU</name>
<dbReference type="AlphaFoldDB" id="A0A194Q746"/>
<accession>A0A194Q746</accession>
<dbReference type="InterPro" id="IPR050266">
    <property type="entry name" value="AB_hydrolase_sf"/>
</dbReference>
<dbReference type="InterPro" id="IPR029058">
    <property type="entry name" value="AB_hydrolase_fold"/>
</dbReference>